<name>A0A0A9FEM6_ARUDO</name>
<protein>
    <submittedName>
        <fullName evidence="1">Uncharacterized protein</fullName>
    </submittedName>
</protein>
<reference evidence="1" key="2">
    <citation type="journal article" date="2015" name="Data Brief">
        <title>Shoot transcriptome of the giant reed, Arundo donax.</title>
        <authorList>
            <person name="Barrero R.A."/>
            <person name="Guerrero F.D."/>
            <person name="Moolhuijzen P."/>
            <person name="Goolsby J.A."/>
            <person name="Tidwell J."/>
            <person name="Bellgard S.E."/>
            <person name="Bellgard M.I."/>
        </authorList>
    </citation>
    <scope>NUCLEOTIDE SEQUENCE</scope>
    <source>
        <tissue evidence="1">Shoot tissue taken approximately 20 cm above the soil surface</tissue>
    </source>
</reference>
<evidence type="ECO:0000313" key="1">
    <source>
        <dbReference type="EMBL" id="JAE11495.1"/>
    </source>
</evidence>
<dbReference type="EMBL" id="GBRH01186401">
    <property type="protein sequence ID" value="JAE11495.1"/>
    <property type="molecule type" value="Transcribed_RNA"/>
</dbReference>
<accession>A0A0A9FEM6</accession>
<dbReference type="AlphaFoldDB" id="A0A0A9FEM6"/>
<sequence length="29" mass="3311">MANTPNLTYYLNQNLASDSRGQSLQKLIR</sequence>
<proteinExistence type="predicted"/>
<organism evidence="1">
    <name type="scientific">Arundo donax</name>
    <name type="common">Giant reed</name>
    <name type="synonym">Donax arundinaceus</name>
    <dbReference type="NCBI Taxonomy" id="35708"/>
    <lineage>
        <taxon>Eukaryota</taxon>
        <taxon>Viridiplantae</taxon>
        <taxon>Streptophyta</taxon>
        <taxon>Embryophyta</taxon>
        <taxon>Tracheophyta</taxon>
        <taxon>Spermatophyta</taxon>
        <taxon>Magnoliopsida</taxon>
        <taxon>Liliopsida</taxon>
        <taxon>Poales</taxon>
        <taxon>Poaceae</taxon>
        <taxon>PACMAD clade</taxon>
        <taxon>Arundinoideae</taxon>
        <taxon>Arundineae</taxon>
        <taxon>Arundo</taxon>
    </lineage>
</organism>
<reference evidence="1" key="1">
    <citation type="submission" date="2014-09" db="EMBL/GenBank/DDBJ databases">
        <authorList>
            <person name="Magalhaes I.L.F."/>
            <person name="Oliveira U."/>
            <person name="Santos F.R."/>
            <person name="Vidigal T.H.D.A."/>
            <person name="Brescovit A.D."/>
            <person name="Santos A.J."/>
        </authorList>
    </citation>
    <scope>NUCLEOTIDE SEQUENCE</scope>
    <source>
        <tissue evidence="1">Shoot tissue taken approximately 20 cm above the soil surface</tissue>
    </source>
</reference>